<feature type="domain" description="Thiolase C-terminal" evidence="8">
    <location>
        <begin position="266"/>
        <end position="381"/>
    </location>
</feature>
<proteinExistence type="predicted"/>
<dbReference type="Proteomes" id="UP000505377">
    <property type="component" value="Chromosome"/>
</dbReference>
<feature type="domain" description="Thiolase N-terminal" evidence="7">
    <location>
        <begin position="4"/>
        <end position="232"/>
    </location>
</feature>
<dbReference type="EC" id="2.3.1.176" evidence="1"/>
<dbReference type="EMBL" id="CP053564">
    <property type="protein sequence ID" value="QJY48065.1"/>
    <property type="molecule type" value="Genomic_DNA"/>
</dbReference>
<evidence type="ECO:0000256" key="6">
    <source>
        <dbReference type="ARBA" id="ARBA00032316"/>
    </source>
</evidence>
<name>A0A6M6JL97_9PSEU</name>
<evidence type="ECO:0000256" key="4">
    <source>
        <dbReference type="ARBA" id="ARBA00023055"/>
    </source>
</evidence>
<keyword evidence="5" id="KW-0446">Lipid-binding</keyword>
<evidence type="ECO:0000256" key="3">
    <source>
        <dbReference type="ARBA" id="ARBA00022679"/>
    </source>
</evidence>
<dbReference type="KEGG" id="pbro:HOP40_21570"/>
<dbReference type="Pfam" id="PF00108">
    <property type="entry name" value="Thiolase_N"/>
    <property type="match status" value="1"/>
</dbReference>
<organism evidence="9 10">
    <name type="scientific">Pseudonocardia broussonetiae</name>
    <dbReference type="NCBI Taxonomy" id="2736640"/>
    <lineage>
        <taxon>Bacteria</taxon>
        <taxon>Bacillati</taxon>
        <taxon>Actinomycetota</taxon>
        <taxon>Actinomycetes</taxon>
        <taxon>Pseudonocardiales</taxon>
        <taxon>Pseudonocardiaceae</taxon>
        <taxon>Pseudonocardia</taxon>
    </lineage>
</organism>
<dbReference type="InterPro" id="IPR002155">
    <property type="entry name" value="Thiolase"/>
</dbReference>
<accession>A0A6M6JL97</accession>
<evidence type="ECO:0000256" key="5">
    <source>
        <dbReference type="ARBA" id="ARBA00023121"/>
    </source>
</evidence>
<keyword evidence="4" id="KW-0445">Lipid transport</keyword>
<keyword evidence="10" id="KW-1185">Reference proteome</keyword>
<reference evidence="9 10" key="1">
    <citation type="submission" date="2020-05" db="EMBL/GenBank/DDBJ databases">
        <authorList>
            <person name="Mo P."/>
        </authorList>
    </citation>
    <scope>NUCLEOTIDE SEQUENCE [LARGE SCALE GENOMIC DNA]</scope>
    <source>
        <strain evidence="9 10">Gen01</strain>
    </source>
</reference>
<dbReference type="InterPro" id="IPR020613">
    <property type="entry name" value="Thiolase_CS"/>
</dbReference>
<dbReference type="PROSITE" id="PS00737">
    <property type="entry name" value="THIOLASE_2"/>
    <property type="match status" value="1"/>
</dbReference>
<dbReference type="Pfam" id="PF22691">
    <property type="entry name" value="Thiolase_C_1"/>
    <property type="match status" value="1"/>
</dbReference>
<evidence type="ECO:0000313" key="10">
    <source>
        <dbReference type="Proteomes" id="UP000505377"/>
    </source>
</evidence>
<dbReference type="PANTHER" id="PTHR42870:SF1">
    <property type="entry name" value="NON-SPECIFIC LIPID-TRANSFER PROTEIN-LIKE 2"/>
    <property type="match status" value="1"/>
</dbReference>
<dbReference type="PANTHER" id="PTHR42870">
    <property type="entry name" value="ACETYL-COA C-ACETYLTRANSFERASE"/>
    <property type="match status" value="1"/>
</dbReference>
<keyword evidence="3" id="KW-0808">Transferase</keyword>
<evidence type="ECO:0000313" key="9">
    <source>
        <dbReference type="EMBL" id="QJY48065.1"/>
    </source>
</evidence>
<dbReference type="GO" id="GO:0006869">
    <property type="term" value="P:lipid transport"/>
    <property type="evidence" value="ECO:0007669"/>
    <property type="project" value="UniProtKB-KW"/>
</dbReference>
<dbReference type="InterPro" id="IPR055140">
    <property type="entry name" value="Thiolase_C_2"/>
</dbReference>
<evidence type="ECO:0000256" key="2">
    <source>
        <dbReference type="ARBA" id="ARBA00022448"/>
    </source>
</evidence>
<dbReference type="GO" id="GO:0008289">
    <property type="term" value="F:lipid binding"/>
    <property type="evidence" value="ECO:0007669"/>
    <property type="project" value="UniProtKB-KW"/>
</dbReference>
<dbReference type="RefSeq" id="WP_172161386.1">
    <property type="nucleotide sequence ID" value="NZ_CP053564.1"/>
</dbReference>
<dbReference type="InterPro" id="IPR016039">
    <property type="entry name" value="Thiolase-like"/>
</dbReference>
<protein>
    <recommendedName>
        <fullName evidence="1">propanoyl-CoA C-acyltransferase</fullName>
        <ecNumber evidence="1">2.3.1.176</ecNumber>
    </recommendedName>
    <alternativeName>
        <fullName evidence="6">Propanoyl-CoA C-acyltransferase</fullName>
    </alternativeName>
</protein>
<dbReference type="AlphaFoldDB" id="A0A6M6JL97"/>
<evidence type="ECO:0000256" key="1">
    <source>
        <dbReference type="ARBA" id="ARBA00012352"/>
    </source>
</evidence>
<dbReference type="CDD" id="cd00829">
    <property type="entry name" value="SCP-x_thiolase"/>
    <property type="match status" value="1"/>
</dbReference>
<keyword evidence="2" id="KW-0813">Transport</keyword>
<dbReference type="SUPFAM" id="SSF53901">
    <property type="entry name" value="Thiolase-like"/>
    <property type="match status" value="2"/>
</dbReference>
<dbReference type="PIRSF" id="PIRSF000429">
    <property type="entry name" value="Ac-CoA_Ac_transf"/>
    <property type="match status" value="1"/>
</dbReference>
<dbReference type="Gene3D" id="3.40.47.10">
    <property type="match status" value="1"/>
</dbReference>
<dbReference type="GO" id="GO:0016747">
    <property type="term" value="F:acyltransferase activity, transferring groups other than amino-acyl groups"/>
    <property type="evidence" value="ECO:0007669"/>
    <property type="project" value="InterPro"/>
</dbReference>
<dbReference type="InterPro" id="IPR020616">
    <property type="entry name" value="Thiolase_N"/>
</dbReference>
<evidence type="ECO:0000259" key="7">
    <source>
        <dbReference type="Pfam" id="PF00108"/>
    </source>
</evidence>
<evidence type="ECO:0000259" key="8">
    <source>
        <dbReference type="Pfam" id="PF22691"/>
    </source>
</evidence>
<gene>
    <name evidence="9" type="ORF">HOP40_21570</name>
</gene>
<sequence>MREVNIVGVGMTPFGRFADATVGGLGREAAAAALADAGLAPSDVGVVVHANSLQGALGGQHSMRGQVALGGPDYGAIPVINVENACASSSTGLHVALGLVRSGQYDRALVVGSERLTGSSTRDVLDAMLSGTDLDRVGAIGREFTGTDEAPESFYMAMYSWVTRQYMERSGATREDFADVAVKNSAAAALNPYAQYRTALTREQVLAGRVIADPLTVVMCAPVADGAAAVVIEAADAAPARPDAVRVRASVLRSGVPGGAALSPEVEASRAAYEITGIGPADLDVVECHDAASSKEVIMYEKLGLCAPGDGAKLLASGATAIGGRVPVNPSGGLVSRGHPVGATGCAQLFELVTQLRGRAGERQVHGARIALAENSGGYVHPDPGVCVVTVLSRETA</sequence>